<name>A0A939RXY0_9MICO</name>
<evidence type="ECO:0000313" key="3">
    <source>
        <dbReference type="Proteomes" id="UP000664398"/>
    </source>
</evidence>
<dbReference type="Pfam" id="PF11387">
    <property type="entry name" value="DUF2795"/>
    <property type="match status" value="1"/>
</dbReference>
<reference evidence="2" key="1">
    <citation type="submission" date="2021-03" db="EMBL/GenBank/DDBJ databases">
        <title>Leucobacter chromiisoli sp. nov., isolated from chromium-containing soil of chemical plant.</title>
        <authorList>
            <person name="Xu Z."/>
        </authorList>
    </citation>
    <scope>NUCLEOTIDE SEQUENCE</scope>
    <source>
        <strain evidence="2">A2</strain>
    </source>
</reference>
<comment type="caution">
    <text evidence="2">The sequence shown here is derived from an EMBL/GenBank/DDBJ whole genome shotgun (WGS) entry which is preliminary data.</text>
</comment>
<evidence type="ECO:0000313" key="2">
    <source>
        <dbReference type="EMBL" id="MBO1804306.1"/>
    </source>
</evidence>
<gene>
    <name evidence="2" type="ORF">J4H91_03105</name>
</gene>
<dbReference type="Proteomes" id="UP000664398">
    <property type="component" value="Unassembled WGS sequence"/>
</dbReference>
<accession>A0A939RXY0</accession>
<dbReference type="AlphaFoldDB" id="A0A939RXY0"/>
<evidence type="ECO:0000256" key="1">
    <source>
        <dbReference type="SAM" id="MobiDB-lite"/>
    </source>
</evidence>
<dbReference type="EMBL" id="JAGDYL010000004">
    <property type="protein sequence ID" value="MBO1804306.1"/>
    <property type="molecule type" value="Genomic_DNA"/>
</dbReference>
<keyword evidence="3" id="KW-1185">Reference proteome</keyword>
<dbReference type="InterPro" id="IPR021527">
    <property type="entry name" value="DUF2795"/>
</dbReference>
<organism evidence="2 3">
    <name type="scientific">Leucobacter ruminantium</name>
    <dbReference type="NCBI Taxonomy" id="1289170"/>
    <lineage>
        <taxon>Bacteria</taxon>
        <taxon>Bacillati</taxon>
        <taxon>Actinomycetota</taxon>
        <taxon>Actinomycetes</taxon>
        <taxon>Micrococcales</taxon>
        <taxon>Microbacteriaceae</taxon>
        <taxon>Leucobacter</taxon>
    </lineage>
</organism>
<proteinExistence type="predicted"/>
<feature type="region of interest" description="Disordered" evidence="1">
    <location>
        <begin position="45"/>
        <end position="64"/>
    </location>
</feature>
<sequence length="64" mass="6917">MSEQPNPIQIQKFLGGVGYPAGRDDLVATARDSGADERVLDALRALPEKQYQKPTEVSDALSDS</sequence>
<protein>
    <submittedName>
        <fullName evidence="2">DUF2795 domain-containing protein</fullName>
    </submittedName>
</protein>